<dbReference type="Proteomes" id="UP001055580">
    <property type="component" value="Chromosome"/>
</dbReference>
<dbReference type="SUPFAM" id="SSF53850">
    <property type="entry name" value="Periplasmic binding protein-like II"/>
    <property type="match status" value="1"/>
</dbReference>
<evidence type="ECO:0000259" key="5">
    <source>
        <dbReference type="Pfam" id="PF00496"/>
    </source>
</evidence>
<evidence type="ECO:0000313" key="6">
    <source>
        <dbReference type="EMBL" id="URW74384.1"/>
    </source>
</evidence>
<gene>
    <name evidence="6" type="ORF">M9980_07215</name>
</gene>
<comment type="subcellular location">
    <subcellularLocation>
        <location evidence="1">Periplasm</location>
    </subcellularLocation>
</comment>
<dbReference type="Pfam" id="PF00496">
    <property type="entry name" value="SBP_bac_5"/>
    <property type="match status" value="1"/>
</dbReference>
<keyword evidence="3" id="KW-0813">Transport</keyword>
<name>A0ABY4TPR7_9SPHN</name>
<comment type="similarity">
    <text evidence="2">Belongs to the bacterial solute-binding protein 5 family.</text>
</comment>
<dbReference type="RefSeq" id="WP_250748191.1">
    <property type="nucleotide sequence ID" value="NZ_CP098401.1"/>
</dbReference>
<evidence type="ECO:0000313" key="7">
    <source>
        <dbReference type="Proteomes" id="UP001055580"/>
    </source>
</evidence>
<dbReference type="Gene3D" id="3.90.76.10">
    <property type="entry name" value="Dipeptide-binding Protein, Domain 1"/>
    <property type="match status" value="1"/>
</dbReference>
<sequence>MPVVVSVIGGPVNTAATGRAPPSPATRTLVAATAQGLVQFDAAGGIEPGLAERWIVRDDNRSFIFRLREASWPDGRAVVAEDIVPVLRRAVAARPGTAVAPYLTAIDEIVAMTPQVIEVRLKRPRPDLLKLFAQGDMTIAARGGIAGAGPFRIVAGAAGPGVMLRPLAETDDDEAPPPEAFVRLRGERASVAVLRFADKRSDMVTGGTLADWPLLALAGVAPANIRVDPAAGLFGLAIANRAGFLASADHRAALAQAIDRTALVGVFRDGWSTSETVLPEQLDAAAAPAPAGWSLLPPDERQAAAAAQVAAWGQPVRLRIALPSGPGMTTLYGQLGAMLRRVGIATVRVPADADADLRLVDQVAPYDSARWYLRTACQPCGAPVAAQIAAARDADTLEERARLLSAADQALAADVAFIPIARPLRWSLVAARLKAFTPNARAAHPLNHLRGDPN</sequence>
<dbReference type="InterPro" id="IPR000914">
    <property type="entry name" value="SBP_5_dom"/>
</dbReference>
<reference evidence="6" key="1">
    <citation type="submission" date="2022-05" db="EMBL/GenBank/DDBJ databases">
        <title>Sphingomonas sp. strain RMG20 Genome sequencing and assembly.</title>
        <authorList>
            <person name="Kim I."/>
        </authorList>
    </citation>
    <scope>NUCLEOTIDE SEQUENCE</scope>
    <source>
        <strain evidence="6">RMG20</strain>
    </source>
</reference>
<protein>
    <submittedName>
        <fullName evidence="6">ABC transporter substrate-binding protein</fullName>
    </submittedName>
</protein>
<dbReference type="PANTHER" id="PTHR30290:SF10">
    <property type="entry name" value="PERIPLASMIC OLIGOPEPTIDE-BINDING PROTEIN-RELATED"/>
    <property type="match status" value="1"/>
</dbReference>
<evidence type="ECO:0000256" key="2">
    <source>
        <dbReference type="ARBA" id="ARBA00005695"/>
    </source>
</evidence>
<dbReference type="Gene3D" id="3.10.105.10">
    <property type="entry name" value="Dipeptide-binding Protein, Domain 3"/>
    <property type="match status" value="1"/>
</dbReference>
<dbReference type="EMBL" id="CP098401">
    <property type="protein sequence ID" value="URW74384.1"/>
    <property type="molecule type" value="Genomic_DNA"/>
</dbReference>
<evidence type="ECO:0000256" key="4">
    <source>
        <dbReference type="ARBA" id="ARBA00022729"/>
    </source>
</evidence>
<accession>A0ABY4TPR7</accession>
<keyword evidence="4" id="KW-0732">Signal</keyword>
<dbReference type="PANTHER" id="PTHR30290">
    <property type="entry name" value="PERIPLASMIC BINDING COMPONENT OF ABC TRANSPORTER"/>
    <property type="match status" value="1"/>
</dbReference>
<evidence type="ECO:0000256" key="3">
    <source>
        <dbReference type="ARBA" id="ARBA00022448"/>
    </source>
</evidence>
<keyword evidence="7" id="KW-1185">Reference proteome</keyword>
<dbReference type="InterPro" id="IPR039424">
    <property type="entry name" value="SBP_5"/>
</dbReference>
<organism evidence="6 7">
    <name type="scientific">Sphingomonas donggukensis</name>
    <dbReference type="NCBI Taxonomy" id="2949093"/>
    <lineage>
        <taxon>Bacteria</taxon>
        <taxon>Pseudomonadati</taxon>
        <taxon>Pseudomonadota</taxon>
        <taxon>Alphaproteobacteria</taxon>
        <taxon>Sphingomonadales</taxon>
        <taxon>Sphingomonadaceae</taxon>
        <taxon>Sphingomonas</taxon>
    </lineage>
</organism>
<evidence type="ECO:0000256" key="1">
    <source>
        <dbReference type="ARBA" id="ARBA00004418"/>
    </source>
</evidence>
<proteinExistence type="inferred from homology"/>
<feature type="domain" description="Solute-binding protein family 5" evidence="5">
    <location>
        <begin position="46"/>
        <end position="292"/>
    </location>
</feature>